<protein>
    <recommendedName>
        <fullName evidence="3">Apoptosis regulatory protein Siva</fullName>
    </recommendedName>
</protein>
<dbReference type="OrthoDB" id="60860at2759"/>
<dbReference type="PANTHER" id="PTHR14365">
    <property type="entry name" value="APOPTOSIS REGULATORY PROTEIN SIVA"/>
    <property type="match status" value="1"/>
</dbReference>
<dbReference type="InterPro" id="IPR022773">
    <property type="entry name" value="Siva"/>
</dbReference>
<keyword evidence="2" id="KW-1185">Reference proteome</keyword>
<evidence type="ECO:0000313" key="1">
    <source>
        <dbReference type="EMBL" id="KAJ7352924.1"/>
    </source>
</evidence>
<dbReference type="AlphaFoldDB" id="A0A9X0CK70"/>
<organism evidence="1 2">
    <name type="scientific">Desmophyllum pertusum</name>
    <dbReference type="NCBI Taxonomy" id="174260"/>
    <lineage>
        <taxon>Eukaryota</taxon>
        <taxon>Metazoa</taxon>
        <taxon>Cnidaria</taxon>
        <taxon>Anthozoa</taxon>
        <taxon>Hexacorallia</taxon>
        <taxon>Scleractinia</taxon>
        <taxon>Caryophylliina</taxon>
        <taxon>Caryophylliidae</taxon>
        <taxon>Desmophyllum</taxon>
    </lineage>
</organism>
<proteinExistence type="predicted"/>
<sequence length="111" mass="12612">MPKRPFPFNGCSPLQLKTHVNAFHFEKANHMDSIYARTRELMHEGSLRLKKTQADQKGNLQVEETFKCQSCLQSKCGVRAVCIFCERNACDDCSRQCAHCAGIFCSLCFNC</sequence>
<dbReference type="GO" id="GO:0005175">
    <property type="term" value="F:CD27 receptor binding"/>
    <property type="evidence" value="ECO:0007669"/>
    <property type="project" value="TreeGrafter"/>
</dbReference>
<dbReference type="EMBL" id="MU827343">
    <property type="protein sequence ID" value="KAJ7352924.1"/>
    <property type="molecule type" value="Genomic_DNA"/>
</dbReference>
<accession>A0A9X0CK70</accession>
<name>A0A9X0CK70_9CNID</name>
<gene>
    <name evidence="1" type="ORF">OS493_032863</name>
</gene>
<comment type="caution">
    <text evidence="1">The sequence shown here is derived from an EMBL/GenBank/DDBJ whole genome shotgun (WGS) entry which is preliminary data.</text>
</comment>
<dbReference type="PANTHER" id="PTHR14365:SF1">
    <property type="entry name" value="APOPTOSIS REGULATORY PROTEIN SIVA"/>
    <property type="match status" value="1"/>
</dbReference>
<evidence type="ECO:0008006" key="3">
    <source>
        <dbReference type="Google" id="ProtNLM"/>
    </source>
</evidence>
<evidence type="ECO:0000313" key="2">
    <source>
        <dbReference type="Proteomes" id="UP001163046"/>
    </source>
</evidence>
<reference evidence="1" key="1">
    <citation type="submission" date="2023-01" db="EMBL/GenBank/DDBJ databases">
        <title>Genome assembly of the deep-sea coral Lophelia pertusa.</title>
        <authorList>
            <person name="Herrera S."/>
            <person name="Cordes E."/>
        </authorList>
    </citation>
    <scope>NUCLEOTIDE SEQUENCE</scope>
    <source>
        <strain evidence="1">USNM1676648</strain>
        <tissue evidence="1">Polyp</tissue>
    </source>
</reference>
<dbReference type="GO" id="GO:0097191">
    <property type="term" value="P:extrinsic apoptotic signaling pathway"/>
    <property type="evidence" value="ECO:0007669"/>
    <property type="project" value="TreeGrafter"/>
</dbReference>
<dbReference type="Proteomes" id="UP001163046">
    <property type="component" value="Unassembled WGS sequence"/>
</dbReference>